<dbReference type="Proteomes" id="UP001482620">
    <property type="component" value="Unassembled WGS sequence"/>
</dbReference>
<dbReference type="PRINTS" id="PR01217">
    <property type="entry name" value="PRICHEXTENSN"/>
</dbReference>
<dbReference type="PANTHER" id="PTHR15468">
    <property type="entry name" value="ZNF185"/>
    <property type="match status" value="1"/>
</dbReference>
<feature type="region of interest" description="Disordered" evidence="1">
    <location>
        <begin position="527"/>
        <end position="738"/>
    </location>
</feature>
<feature type="compositionally biased region" description="Low complexity" evidence="1">
    <location>
        <begin position="673"/>
        <end position="692"/>
    </location>
</feature>
<protein>
    <submittedName>
        <fullName evidence="2">Uncharacterized protein</fullName>
    </submittedName>
</protein>
<evidence type="ECO:0000256" key="1">
    <source>
        <dbReference type="SAM" id="MobiDB-lite"/>
    </source>
</evidence>
<feature type="compositionally biased region" description="Low complexity" evidence="1">
    <location>
        <begin position="281"/>
        <end position="299"/>
    </location>
</feature>
<feature type="compositionally biased region" description="Low complexity" evidence="1">
    <location>
        <begin position="444"/>
        <end position="462"/>
    </location>
</feature>
<name>A0ABV0V4K5_9TELE</name>
<feature type="compositionally biased region" description="Polar residues" evidence="1">
    <location>
        <begin position="179"/>
        <end position="189"/>
    </location>
</feature>
<comment type="caution">
    <text evidence="2">The sequence shown here is derived from an EMBL/GenBank/DDBJ whole genome shotgun (WGS) entry which is preliminary data.</text>
</comment>
<gene>
    <name evidence="2" type="ORF">ILYODFUR_020051</name>
</gene>
<reference evidence="2 3" key="1">
    <citation type="submission" date="2021-06" db="EMBL/GenBank/DDBJ databases">
        <authorList>
            <person name="Palmer J.M."/>
        </authorList>
    </citation>
    <scope>NUCLEOTIDE SEQUENCE [LARGE SCALE GENOMIC DNA]</scope>
    <source>
        <strain evidence="3">if_2019</strain>
        <tissue evidence="2">Muscle</tissue>
    </source>
</reference>
<evidence type="ECO:0000313" key="3">
    <source>
        <dbReference type="Proteomes" id="UP001482620"/>
    </source>
</evidence>
<feature type="compositionally biased region" description="Acidic residues" evidence="1">
    <location>
        <begin position="713"/>
        <end position="724"/>
    </location>
</feature>
<sequence length="738" mass="77207">MSNDRADVFRTTKVRTKLRGDGSWLQQQDEPDAETQEEEKPWLADVRARRLNGAPIDTSPVSSPVKTTPPPVKSDTESKPSTQGYLIRGVFTKLDNPVSSPSYNGPSKPKLFTKKPSESYKKIAPHTVRSSSENPEDQLSPEEQEKRKEAAISVLKKKPSKRSYVLSAAKLYEAKDTSPETSPANSSPSFVAKRVEIVDDSKSTPTPSPASTVAPFPAVPPTSAASTPAPKPQTPVNTTVKTTDESAVKEPVNPKATNPPAKLNEVEVVDDSKNAAPPAPSSTVASSPAVPPTSAASTPAPKPQTVVNTIVKTTDESAVQEPVNPKATNPTAKLNEAKDTSLNTCPASSSPSLVAKRVEVVDDSKNAAPPAPPSTVASSPAVPPTSAASTPAPKPQTVVNTTVKTTDEPAVKEPVNPKATNPPAKLNEVEVVDDSKNAAPPAPSSTVASSPAVPPTSVASTPAPKPQTVVNTTVKTTDESTVKEPVNVKSTSPAAKLNEAKDKSPDTTLASSSPSFLAKKVEIIDDSKSAPTPAPASNVAPYPAVSPTSAVSTPAPKPQTAVNTTVKTTDDSAVKEPANPKATNPPAVPEKEEPLLQSNAEKEQTEDKKTNSNNTTITGSVRVATTEPQTKAETPLVKLLPSSKTSPAQKSVGSDSPALTSTITVPPVPVPRSAPTTASPAPVTPVPACTVTELMVKTEPEPEQEPELKDEAYPEPEDEPEVEHEFEPSAQPRSELHK</sequence>
<feature type="compositionally biased region" description="Low complexity" evidence="1">
    <location>
        <begin position="374"/>
        <end position="391"/>
    </location>
</feature>
<accession>A0ABV0V4K5</accession>
<dbReference type="InterPro" id="IPR052621">
    <property type="entry name" value="Cell_Prolif/Cornif_Regul"/>
</dbReference>
<dbReference type="EMBL" id="JAHRIQ010094726">
    <property type="protein sequence ID" value="MEQ2252273.1"/>
    <property type="molecule type" value="Genomic_DNA"/>
</dbReference>
<feature type="compositionally biased region" description="Basic and acidic residues" evidence="1">
    <location>
        <begin position="38"/>
        <end position="48"/>
    </location>
</feature>
<keyword evidence="3" id="KW-1185">Reference proteome</keyword>
<feature type="compositionally biased region" description="Low complexity" evidence="1">
    <location>
        <begin position="57"/>
        <end position="66"/>
    </location>
</feature>
<feature type="compositionally biased region" description="Low complexity" evidence="1">
    <location>
        <begin position="203"/>
        <end position="228"/>
    </location>
</feature>
<evidence type="ECO:0000313" key="2">
    <source>
        <dbReference type="EMBL" id="MEQ2252273.1"/>
    </source>
</evidence>
<feature type="region of interest" description="Disordered" evidence="1">
    <location>
        <begin position="15"/>
        <end position="515"/>
    </location>
</feature>
<feature type="compositionally biased region" description="Basic and acidic residues" evidence="1">
    <location>
        <begin position="589"/>
        <end position="610"/>
    </location>
</feature>
<feature type="compositionally biased region" description="Polar residues" evidence="1">
    <location>
        <begin position="642"/>
        <end position="664"/>
    </location>
</feature>
<feature type="compositionally biased region" description="Basic and acidic residues" evidence="1">
    <location>
        <begin position="193"/>
        <end position="202"/>
    </location>
</feature>
<feature type="compositionally biased region" description="Polar residues" evidence="1">
    <location>
        <begin position="340"/>
        <end position="352"/>
    </location>
</feature>
<feature type="compositionally biased region" description="Polar residues" evidence="1">
    <location>
        <begin position="506"/>
        <end position="515"/>
    </location>
</feature>
<feature type="compositionally biased region" description="Basic and acidic residues" evidence="1">
    <location>
        <begin position="696"/>
        <end position="712"/>
    </location>
</feature>
<feature type="compositionally biased region" description="Basic and acidic residues" evidence="1">
    <location>
        <begin position="356"/>
        <end position="365"/>
    </location>
</feature>
<proteinExistence type="predicted"/>
<organism evidence="2 3">
    <name type="scientific">Ilyodon furcidens</name>
    <name type="common">goldbreast splitfin</name>
    <dbReference type="NCBI Taxonomy" id="33524"/>
    <lineage>
        <taxon>Eukaryota</taxon>
        <taxon>Metazoa</taxon>
        <taxon>Chordata</taxon>
        <taxon>Craniata</taxon>
        <taxon>Vertebrata</taxon>
        <taxon>Euteleostomi</taxon>
        <taxon>Actinopterygii</taxon>
        <taxon>Neopterygii</taxon>
        <taxon>Teleostei</taxon>
        <taxon>Neoteleostei</taxon>
        <taxon>Acanthomorphata</taxon>
        <taxon>Ovalentaria</taxon>
        <taxon>Atherinomorphae</taxon>
        <taxon>Cyprinodontiformes</taxon>
        <taxon>Goodeidae</taxon>
        <taxon>Ilyodon</taxon>
    </lineage>
</organism>
<dbReference type="PANTHER" id="PTHR15468:SF2">
    <property type="entry name" value="ZINC FINGER PROTEIN 185"/>
    <property type="match status" value="1"/>
</dbReference>